<evidence type="ECO:0000256" key="3">
    <source>
        <dbReference type="ARBA" id="ARBA00022801"/>
    </source>
</evidence>
<dbReference type="InterPro" id="IPR019819">
    <property type="entry name" value="Carboxylesterase_B_CS"/>
</dbReference>
<dbReference type="InterPro" id="IPR019826">
    <property type="entry name" value="Carboxylesterase_B_AS"/>
</dbReference>
<dbReference type="EC" id="3.1.1.-" evidence="4"/>
<dbReference type="WBParaSite" id="PSAMB.scaffold8073size6669.g30903.t1">
    <property type="protein sequence ID" value="PSAMB.scaffold8073size6669.g30903.t1"/>
    <property type="gene ID" value="PSAMB.scaffold8073size6669.g30903"/>
</dbReference>
<proteinExistence type="inferred from homology"/>
<dbReference type="PROSITE" id="PS00122">
    <property type="entry name" value="CARBOXYLESTERASE_B_1"/>
    <property type="match status" value="1"/>
</dbReference>
<dbReference type="PROSITE" id="PS00941">
    <property type="entry name" value="CARBOXYLESTERASE_B_2"/>
    <property type="match status" value="1"/>
</dbReference>
<evidence type="ECO:0000259" key="5">
    <source>
        <dbReference type="Pfam" id="PF00135"/>
    </source>
</evidence>
<feature type="domain" description="Carboxylesterase type B" evidence="5">
    <location>
        <begin position="45"/>
        <end position="244"/>
    </location>
</feature>
<dbReference type="Gene3D" id="3.40.50.1820">
    <property type="entry name" value="alpha/beta hydrolase"/>
    <property type="match status" value="1"/>
</dbReference>
<dbReference type="AlphaFoldDB" id="A0A914XGT6"/>
<keyword evidence="4" id="KW-0732">Signal</keyword>
<name>A0A914XGT6_9BILA</name>
<evidence type="ECO:0000256" key="2">
    <source>
        <dbReference type="ARBA" id="ARBA00022487"/>
    </source>
</evidence>
<dbReference type="InterPro" id="IPR002018">
    <property type="entry name" value="CarbesteraseB"/>
</dbReference>
<evidence type="ECO:0000256" key="4">
    <source>
        <dbReference type="RuleBase" id="RU361235"/>
    </source>
</evidence>
<keyword evidence="2" id="KW-0719">Serine esterase</keyword>
<comment type="similarity">
    <text evidence="1 4">Belongs to the type-B carboxylesterase/lipase family.</text>
</comment>
<feature type="chain" id="PRO_5038165281" description="Carboxylic ester hydrolase" evidence="4">
    <location>
        <begin position="21"/>
        <end position="251"/>
    </location>
</feature>
<dbReference type="GO" id="GO:0052689">
    <property type="term" value="F:carboxylic ester hydrolase activity"/>
    <property type="evidence" value="ECO:0007669"/>
    <property type="project" value="UniProtKB-KW"/>
</dbReference>
<evidence type="ECO:0000313" key="6">
    <source>
        <dbReference type="Proteomes" id="UP000887566"/>
    </source>
</evidence>
<dbReference type="Proteomes" id="UP000887566">
    <property type="component" value="Unplaced"/>
</dbReference>
<organism evidence="6 7">
    <name type="scientific">Plectus sambesii</name>
    <dbReference type="NCBI Taxonomy" id="2011161"/>
    <lineage>
        <taxon>Eukaryota</taxon>
        <taxon>Metazoa</taxon>
        <taxon>Ecdysozoa</taxon>
        <taxon>Nematoda</taxon>
        <taxon>Chromadorea</taxon>
        <taxon>Plectida</taxon>
        <taxon>Plectina</taxon>
        <taxon>Plectoidea</taxon>
        <taxon>Plectidae</taxon>
        <taxon>Plectus</taxon>
    </lineage>
</organism>
<dbReference type="SUPFAM" id="SSF53474">
    <property type="entry name" value="alpha/beta-Hydrolases"/>
    <property type="match status" value="1"/>
</dbReference>
<dbReference type="InterPro" id="IPR029058">
    <property type="entry name" value="AB_hydrolase_fold"/>
</dbReference>
<protein>
    <recommendedName>
        <fullName evidence="4">Carboxylic ester hydrolase</fullName>
        <ecNumber evidence="4">3.1.1.-</ecNumber>
    </recommendedName>
</protein>
<dbReference type="InterPro" id="IPR050309">
    <property type="entry name" value="Type-B_Carboxylest/Lipase"/>
</dbReference>
<sequence>MNALLALLPFVAAFAAIVNADSTISVQIGSSATVIGYQQANPDGFVFYGIPYAQPPIGQLRFAPTQRKDPSGRILAFHFGSACVQEGAGNFDEDCLFLNIWTPKMNNITANKYPVLFFVHGGGFVDGSGNLYSEGILKNLVSRGIIVVSINYRLGPFGFFSTRDSTLPGNMGILDQIEALNWVKRYISYFGGDPNAVTIDGQSAGAESISFLTLSPLTKGLFKQAIIESGTAFSPGAISYSDSQTDACKQA</sequence>
<keyword evidence="3 4" id="KW-0378">Hydrolase</keyword>
<feature type="signal peptide" evidence="4">
    <location>
        <begin position="1"/>
        <end position="20"/>
    </location>
</feature>
<evidence type="ECO:0000256" key="1">
    <source>
        <dbReference type="ARBA" id="ARBA00005964"/>
    </source>
</evidence>
<dbReference type="Pfam" id="PF00135">
    <property type="entry name" value="COesterase"/>
    <property type="match status" value="1"/>
</dbReference>
<reference evidence="7" key="1">
    <citation type="submission" date="2022-11" db="UniProtKB">
        <authorList>
            <consortium name="WormBaseParasite"/>
        </authorList>
    </citation>
    <scope>IDENTIFICATION</scope>
</reference>
<keyword evidence="6" id="KW-1185">Reference proteome</keyword>
<evidence type="ECO:0000313" key="7">
    <source>
        <dbReference type="WBParaSite" id="PSAMB.scaffold8073size6669.g30903.t1"/>
    </source>
</evidence>
<dbReference type="PANTHER" id="PTHR11559">
    <property type="entry name" value="CARBOXYLESTERASE"/>
    <property type="match status" value="1"/>
</dbReference>
<accession>A0A914XGT6</accession>